<sequence>MPATLFHSRFQEALQAVGVSFEGAHGGRAPRRELRCILPIVIAMGGLGQLRHPESKRERFLDRSKAHGRMKPGPAACLHRACSAGRAALSYRSVQCRAAAKSFRRF</sequence>
<protein>
    <submittedName>
        <fullName evidence="2">Uncharacterized protein</fullName>
    </submittedName>
</protein>
<dbReference type="AlphaFoldDB" id="A0AAW1PAJ2"/>
<reference evidence="2 3" key="1">
    <citation type="journal article" date="2024" name="Nat. Commun.">
        <title>Phylogenomics reveals the evolutionary origins of lichenization in chlorophyte algae.</title>
        <authorList>
            <person name="Puginier C."/>
            <person name="Libourel C."/>
            <person name="Otte J."/>
            <person name="Skaloud P."/>
            <person name="Haon M."/>
            <person name="Grisel S."/>
            <person name="Petersen M."/>
            <person name="Berrin J.G."/>
            <person name="Delaux P.M."/>
            <person name="Dal Grande F."/>
            <person name="Keller J."/>
        </authorList>
    </citation>
    <scope>NUCLEOTIDE SEQUENCE [LARGE SCALE GENOMIC DNA]</scope>
    <source>
        <strain evidence="2 3">SAG 2036</strain>
    </source>
</reference>
<proteinExistence type="predicted"/>
<accession>A0AAW1PAJ2</accession>
<organism evidence="2 3">
    <name type="scientific">Symbiochloris irregularis</name>
    <dbReference type="NCBI Taxonomy" id="706552"/>
    <lineage>
        <taxon>Eukaryota</taxon>
        <taxon>Viridiplantae</taxon>
        <taxon>Chlorophyta</taxon>
        <taxon>core chlorophytes</taxon>
        <taxon>Trebouxiophyceae</taxon>
        <taxon>Trebouxiales</taxon>
        <taxon>Trebouxiaceae</taxon>
        <taxon>Symbiochloris</taxon>
    </lineage>
</organism>
<name>A0AAW1PAJ2_9CHLO</name>
<evidence type="ECO:0000313" key="2">
    <source>
        <dbReference type="EMBL" id="KAK9805441.1"/>
    </source>
</evidence>
<dbReference type="EMBL" id="JALJOQ010000043">
    <property type="protein sequence ID" value="KAK9805441.1"/>
    <property type="molecule type" value="Genomic_DNA"/>
</dbReference>
<evidence type="ECO:0000256" key="1">
    <source>
        <dbReference type="SAM" id="MobiDB-lite"/>
    </source>
</evidence>
<dbReference type="Proteomes" id="UP001465755">
    <property type="component" value="Unassembled WGS sequence"/>
</dbReference>
<feature type="region of interest" description="Disordered" evidence="1">
    <location>
        <begin position="53"/>
        <end position="72"/>
    </location>
</feature>
<comment type="caution">
    <text evidence="2">The sequence shown here is derived from an EMBL/GenBank/DDBJ whole genome shotgun (WGS) entry which is preliminary data.</text>
</comment>
<keyword evidence="3" id="KW-1185">Reference proteome</keyword>
<evidence type="ECO:0000313" key="3">
    <source>
        <dbReference type="Proteomes" id="UP001465755"/>
    </source>
</evidence>
<feature type="compositionally biased region" description="Basic and acidic residues" evidence="1">
    <location>
        <begin position="53"/>
        <end position="65"/>
    </location>
</feature>
<gene>
    <name evidence="2" type="ORF">WJX73_007602</name>
</gene>